<evidence type="ECO:0000313" key="2">
    <source>
        <dbReference type="Proteomes" id="UP000294155"/>
    </source>
</evidence>
<organism evidence="1 2">
    <name type="scientific">Hymenobacter persicinus</name>
    <dbReference type="NCBI Taxonomy" id="2025506"/>
    <lineage>
        <taxon>Bacteria</taxon>
        <taxon>Pseudomonadati</taxon>
        <taxon>Bacteroidota</taxon>
        <taxon>Cytophagia</taxon>
        <taxon>Cytophagales</taxon>
        <taxon>Hymenobacteraceae</taxon>
        <taxon>Hymenobacter</taxon>
    </lineage>
</organism>
<dbReference type="Proteomes" id="UP000294155">
    <property type="component" value="Unassembled WGS sequence"/>
</dbReference>
<dbReference type="AlphaFoldDB" id="A0A4Q5LAX3"/>
<proteinExistence type="predicted"/>
<comment type="caution">
    <text evidence="1">The sequence shown here is derived from an EMBL/GenBank/DDBJ whole genome shotgun (WGS) entry which is preliminary data.</text>
</comment>
<accession>A0A4Q5LAX3</accession>
<reference evidence="1 2" key="1">
    <citation type="submission" date="2019-02" db="EMBL/GenBank/DDBJ databases">
        <title>Bacterial novel species isolated from soil.</title>
        <authorList>
            <person name="Jung H.-Y."/>
        </authorList>
    </citation>
    <scope>NUCLEOTIDE SEQUENCE [LARGE SCALE GENOMIC DNA]</scope>
    <source>
        <strain evidence="1 2">1-3-3-3</strain>
    </source>
</reference>
<name>A0A4Q5LAX3_9BACT</name>
<gene>
    <name evidence="1" type="ORF">EWM57_15025</name>
</gene>
<dbReference type="EMBL" id="SEWE01000034">
    <property type="protein sequence ID" value="RYU78153.1"/>
    <property type="molecule type" value="Genomic_DNA"/>
</dbReference>
<keyword evidence="2" id="KW-1185">Reference proteome</keyword>
<dbReference type="RefSeq" id="WP_129921980.1">
    <property type="nucleotide sequence ID" value="NZ_SEWE01000034.1"/>
</dbReference>
<evidence type="ECO:0000313" key="1">
    <source>
        <dbReference type="EMBL" id="RYU78153.1"/>
    </source>
</evidence>
<dbReference type="OrthoDB" id="880927at2"/>
<sequence>MAKATNALTQGLSGKVSGLVFRRNANGTVSVGDAPRPSSKVPSPAVLAQRQRFQQAAFYGRAVQQDPAAMAAYATGIDVNTSSAYVVAVADYLSAPNIRNVDFSAYRGQKGDVITVQATDDFAVTEVRVLIQNPDGTLVEEGPALPDADGFTFRFVAKAVNASLDGDRIIVTAADRPGNQTTEQHTFGDR</sequence>
<protein>
    <submittedName>
        <fullName evidence="1">Uncharacterized protein</fullName>
    </submittedName>
</protein>